<evidence type="ECO:0000256" key="12">
    <source>
        <dbReference type="RuleBase" id="RU367058"/>
    </source>
</evidence>
<comment type="subcellular location">
    <subcellularLocation>
        <location evidence="1">Endoplasmic reticulum membrane</location>
        <topology evidence="1">Multi-pass membrane protein</topology>
    </subcellularLocation>
</comment>
<feature type="domain" description="Carbohydrate kinase FGGY C-terminal" evidence="15">
    <location>
        <begin position="381"/>
        <end position="614"/>
    </location>
</feature>
<protein>
    <recommendedName>
        <fullName evidence="12">Xylulose kinase</fullName>
        <ecNumber evidence="12">2.7.1.17</ecNumber>
    </recommendedName>
</protein>
<dbReference type="EC" id="2.7.1.17" evidence="12"/>
<keyword evidence="6 13" id="KW-0812">Transmembrane</keyword>
<keyword evidence="8" id="KW-0256">Endoplasmic reticulum</keyword>
<keyword evidence="7 12" id="KW-0418">Kinase</keyword>
<evidence type="ECO:0000256" key="3">
    <source>
        <dbReference type="ARBA" id="ARBA00009156"/>
    </source>
</evidence>
<feature type="transmembrane region" description="Helical" evidence="13">
    <location>
        <begin position="52"/>
        <end position="76"/>
    </location>
</feature>
<dbReference type="Pfam" id="PF06645">
    <property type="entry name" value="SPC12"/>
    <property type="match status" value="1"/>
</dbReference>
<dbReference type="AlphaFoldDB" id="A0A4P9ZAQ5"/>
<dbReference type="EMBL" id="ML004507">
    <property type="protein sequence ID" value="RKP29141.1"/>
    <property type="molecule type" value="Genomic_DNA"/>
</dbReference>
<evidence type="ECO:0000256" key="8">
    <source>
        <dbReference type="ARBA" id="ARBA00022824"/>
    </source>
</evidence>
<sequence length="668" mass="72372">MDSLVASINNLLEFPIDFEGQSKANNLLVRGLVVSVVVSLLAAVLANSIFALVYVFAATVFATAAIVLSTTSNLFLGLDLSTQQLKVTATTAALQAVLTYHVEFDKQYKNAYGVTKGVIASGDGAISSPVPMWLDALDHVFSQMKATGFPFDRVAGVSGSGMQHGSVFWSADAAYALANMDLAVSLREALNGKFTSELSPNWQDHSTAQERHAFETVAGGADALAEKTGSRAHFRFTGLQIRKLAMRSGPDVYRRTTRISLVSSFLTSVFLGQMAGIEEADACGMNLYNIAARAFDDELLAVAAGVHASLDSVTAAEQQAGVQELKRKLGPVIPVGYAAMGTISGYFCTKYGFAPQTKIYSFTGDNLATIISLPLEKNDVLVSLGTSTTVLLVTELCVTSSQYHLFRHPTMASVFMGMICYCNGSLAREQVRDQLNNKHGAEHDSWERFNAILDASQTFNNELGIYFPLGEIVPTAPAQYSRARLVDGKVDTVDSWPVEEDVTSIVESQTISCRVRAGPLLCSSSISADELEPQLATLYRDLHACFGNIYTDGKRQTAGLLMARPRNVSFVGGASRNTSITRKMGSILGATNGNYQVENPNACALGGAYKASWSHHCEERGAWVDFNEYLRKHSAFDNLKKLDVVDRWIDYLPAVGMLAHMERVLTQN</sequence>
<evidence type="ECO:0000256" key="13">
    <source>
        <dbReference type="SAM" id="Phobius"/>
    </source>
</evidence>
<comment type="function">
    <text evidence="12">Highly specific D-xylulose kinase which participates in the catabolism of xylose. Xylose is a major component of hemicelluloses such as xylan. Most fungi utilize D-xylose via three enzymatic reactions, xylose reductase (XR), xylitol dehydrogenase (XDH), and xylulokinase, to form xylulose 5-phosphate, which enters pentose phosphate pathway.</text>
</comment>
<dbReference type="Pfam" id="PF00370">
    <property type="entry name" value="FGGY_N"/>
    <property type="match status" value="1"/>
</dbReference>
<evidence type="ECO:0000256" key="1">
    <source>
        <dbReference type="ARBA" id="ARBA00004477"/>
    </source>
</evidence>
<keyword evidence="12" id="KW-0547">Nucleotide-binding</keyword>
<dbReference type="PANTHER" id="PTHR10196:SF57">
    <property type="entry name" value="XYLULOSE KINASE"/>
    <property type="match status" value="1"/>
</dbReference>
<evidence type="ECO:0000256" key="11">
    <source>
        <dbReference type="ARBA" id="ARBA00048885"/>
    </source>
</evidence>
<evidence type="ECO:0000259" key="15">
    <source>
        <dbReference type="Pfam" id="PF02782"/>
    </source>
</evidence>
<dbReference type="InterPro" id="IPR018484">
    <property type="entry name" value="FGGY_N"/>
</dbReference>
<dbReference type="GO" id="GO:0004856">
    <property type="term" value="F:D-xylulokinase activity"/>
    <property type="evidence" value="ECO:0007669"/>
    <property type="project" value="UniProtKB-UniRule"/>
</dbReference>
<evidence type="ECO:0000313" key="17">
    <source>
        <dbReference type="Proteomes" id="UP000268321"/>
    </source>
</evidence>
<dbReference type="GO" id="GO:0005524">
    <property type="term" value="F:ATP binding"/>
    <property type="evidence" value="ECO:0007669"/>
    <property type="project" value="UniProtKB-UniRule"/>
</dbReference>
<dbReference type="PANTHER" id="PTHR10196">
    <property type="entry name" value="SUGAR KINASE"/>
    <property type="match status" value="1"/>
</dbReference>
<dbReference type="InterPro" id="IPR042024">
    <property type="entry name" value="D-XK_euk"/>
</dbReference>
<feature type="domain" description="Carbohydrate kinase FGGY N-terminal" evidence="14">
    <location>
        <begin position="202"/>
        <end position="348"/>
    </location>
</feature>
<comment type="similarity">
    <text evidence="2">Belongs to the SPCS1 family.</text>
</comment>
<accession>A0A4P9ZAQ5</accession>
<dbReference type="GO" id="GO:0005997">
    <property type="term" value="P:xylulose metabolic process"/>
    <property type="evidence" value="ECO:0007669"/>
    <property type="project" value="TreeGrafter"/>
</dbReference>
<dbReference type="GO" id="GO:0005787">
    <property type="term" value="C:signal peptidase complex"/>
    <property type="evidence" value="ECO:0007669"/>
    <property type="project" value="InterPro"/>
</dbReference>
<dbReference type="InterPro" id="IPR009542">
    <property type="entry name" value="Spc1/SPCS1"/>
</dbReference>
<evidence type="ECO:0000256" key="9">
    <source>
        <dbReference type="ARBA" id="ARBA00022989"/>
    </source>
</evidence>
<evidence type="ECO:0000256" key="2">
    <source>
        <dbReference type="ARBA" id="ARBA00005245"/>
    </source>
</evidence>
<evidence type="ECO:0000256" key="10">
    <source>
        <dbReference type="ARBA" id="ARBA00023136"/>
    </source>
</evidence>
<dbReference type="Pfam" id="PF02782">
    <property type="entry name" value="FGGY_C"/>
    <property type="match status" value="1"/>
</dbReference>
<keyword evidence="4 12" id="KW-0859">Xylose metabolism</keyword>
<evidence type="ECO:0000256" key="5">
    <source>
        <dbReference type="ARBA" id="ARBA00022679"/>
    </source>
</evidence>
<comment type="catalytic activity">
    <reaction evidence="11 12">
        <text>D-xylulose + ATP = D-xylulose 5-phosphate + ADP + H(+)</text>
        <dbReference type="Rhea" id="RHEA:10964"/>
        <dbReference type="ChEBI" id="CHEBI:15378"/>
        <dbReference type="ChEBI" id="CHEBI:17140"/>
        <dbReference type="ChEBI" id="CHEBI:30616"/>
        <dbReference type="ChEBI" id="CHEBI:57737"/>
        <dbReference type="ChEBI" id="CHEBI:456216"/>
        <dbReference type="EC" id="2.7.1.17"/>
    </reaction>
</comment>
<keyword evidence="9 13" id="KW-1133">Transmembrane helix</keyword>
<keyword evidence="12" id="KW-0119">Carbohydrate metabolism</keyword>
<comment type="similarity">
    <text evidence="3 12">Belongs to the FGGY kinase family.</text>
</comment>
<dbReference type="InterPro" id="IPR043129">
    <property type="entry name" value="ATPase_NBD"/>
</dbReference>
<proteinExistence type="inferred from homology"/>
<name>A0A4P9ZAQ5_9ASCO</name>
<keyword evidence="17" id="KW-1185">Reference proteome</keyword>
<dbReference type="OrthoDB" id="1728974at2759"/>
<organism evidence="16 17">
    <name type="scientific">Metschnikowia bicuspidata</name>
    <dbReference type="NCBI Taxonomy" id="27322"/>
    <lineage>
        <taxon>Eukaryota</taxon>
        <taxon>Fungi</taxon>
        <taxon>Dikarya</taxon>
        <taxon>Ascomycota</taxon>
        <taxon>Saccharomycotina</taxon>
        <taxon>Pichiomycetes</taxon>
        <taxon>Metschnikowiaceae</taxon>
        <taxon>Metschnikowia</taxon>
    </lineage>
</organism>
<dbReference type="GO" id="GO:0042732">
    <property type="term" value="P:D-xylose metabolic process"/>
    <property type="evidence" value="ECO:0007669"/>
    <property type="project" value="UniProtKB-UniRule"/>
</dbReference>
<gene>
    <name evidence="16" type="ORF">METBISCDRAFT_28488</name>
</gene>
<dbReference type="Proteomes" id="UP000268321">
    <property type="component" value="Unassembled WGS sequence"/>
</dbReference>
<feature type="transmembrane region" description="Helical" evidence="13">
    <location>
        <begin position="27"/>
        <end position="46"/>
    </location>
</feature>
<keyword evidence="12" id="KW-0067">ATP-binding</keyword>
<dbReference type="CDD" id="cd07776">
    <property type="entry name" value="ASKHA_NBD_FGGY_SpXK-like"/>
    <property type="match status" value="1"/>
</dbReference>
<evidence type="ECO:0000256" key="4">
    <source>
        <dbReference type="ARBA" id="ARBA00022629"/>
    </source>
</evidence>
<evidence type="ECO:0000256" key="6">
    <source>
        <dbReference type="ARBA" id="ARBA00022692"/>
    </source>
</evidence>
<dbReference type="SUPFAM" id="SSF53067">
    <property type="entry name" value="Actin-like ATPase domain"/>
    <property type="match status" value="2"/>
</dbReference>
<evidence type="ECO:0000256" key="7">
    <source>
        <dbReference type="ARBA" id="ARBA00022777"/>
    </source>
</evidence>
<keyword evidence="10 13" id="KW-0472">Membrane</keyword>
<evidence type="ECO:0000313" key="16">
    <source>
        <dbReference type="EMBL" id="RKP29141.1"/>
    </source>
</evidence>
<dbReference type="Gene3D" id="3.30.420.40">
    <property type="match status" value="2"/>
</dbReference>
<keyword evidence="5 12" id="KW-0808">Transferase</keyword>
<dbReference type="InterPro" id="IPR018485">
    <property type="entry name" value="FGGY_C"/>
</dbReference>
<dbReference type="GO" id="GO:0006465">
    <property type="term" value="P:signal peptide processing"/>
    <property type="evidence" value="ECO:0007669"/>
    <property type="project" value="InterPro"/>
</dbReference>
<reference evidence="17" key="1">
    <citation type="journal article" date="2018" name="Nat. Microbiol.">
        <title>Leveraging single-cell genomics to expand the fungal tree of life.</title>
        <authorList>
            <person name="Ahrendt S.R."/>
            <person name="Quandt C.A."/>
            <person name="Ciobanu D."/>
            <person name="Clum A."/>
            <person name="Salamov A."/>
            <person name="Andreopoulos B."/>
            <person name="Cheng J.F."/>
            <person name="Woyke T."/>
            <person name="Pelin A."/>
            <person name="Henrissat B."/>
            <person name="Reynolds N.K."/>
            <person name="Benny G.L."/>
            <person name="Smith M.E."/>
            <person name="James T.Y."/>
            <person name="Grigoriev I.V."/>
        </authorList>
    </citation>
    <scope>NUCLEOTIDE SEQUENCE [LARGE SCALE GENOMIC DNA]</scope>
    <source>
        <strain evidence="17">Baker2002</strain>
    </source>
</reference>
<dbReference type="GO" id="GO:0005829">
    <property type="term" value="C:cytosol"/>
    <property type="evidence" value="ECO:0007669"/>
    <property type="project" value="TreeGrafter"/>
</dbReference>
<evidence type="ECO:0000259" key="14">
    <source>
        <dbReference type="Pfam" id="PF00370"/>
    </source>
</evidence>